<dbReference type="AlphaFoldDB" id="A0A165X7V1"/>
<evidence type="ECO:0000313" key="2">
    <source>
        <dbReference type="EMBL" id="KZT31916.1"/>
    </source>
</evidence>
<sequence>MAEILRSSTPTMTTSMPSSSLHLQPSPSDTLHVNTHIERSPKARRRKAEKISPQEQYARLQAKYGDPEGSSGMPGDRSRTIEDQRELFGLLDSAGVPWSLNGVGAMRFWGVPKVVTSVDLIVPTPLLERATHVLVASNLFQLTRPSRAAGREAFVSFPRLKRTGVNMFVVLVPTSFCDLILPDDCVSDTDPQSGITLHAPKPSRLIHAFLYAKNHNNLEAGHVHVEYLLLFNSEEPEWGDEIVNEIEDEEEKRQLLQVIKVRAHDRLMPGGVMHGKWKDMSKADRHRLRFSPL</sequence>
<protein>
    <submittedName>
        <fullName evidence="2">Uncharacterized protein</fullName>
    </submittedName>
</protein>
<dbReference type="OrthoDB" id="3259529at2759"/>
<evidence type="ECO:0000313" key="3">
    <source>
        <dbReference type="Proteomes" id="UP000076798"/>
    </source>
</evidence>
<organism evidence="2 3">
    <name type="scientific">Sistotremastrum suecicum HHB10207 ss-3</name>
    <dbReference type="NCBI Taxonomy" id="1314776"/>
    <lineage>
        <taxon>Eukaryota</taxon>
        <taxon>Fungi</taxon>
        <taxon>Dikarya</taxon>
        <taxon>Basidiomycota</taxon>
        <taxon>Agaricomycotina</taxon>
        <taxon>Agaricomycetes</taxon>
        <taxon>Sistotremastrales</taxon>
        <taxon>Sistotremastraceae</taxon>
        <taxon>Sistotremastrum</taxon>
    </lineage>
</organism>
<accession>A0A165X7V1</accession>
<keyword evidence="3" id="KW-1185">Reference proteome</keyword>
<proteinExistence type="predicted"/>
<gene>
    <name evidence="2" type="ORF">SISSUDRAFT_1056139</name>
</gene>
<name>A0A165X7V1_9AGAM</name>
<feature type="region of interest" description="Disordered" evidence="1">
    <location>
        <begin position="1"/>
        <end position="55"/>
    </location>
</feature>
<reference evidence="2 3" key="1">
    <citation type="journal article" date="2016" name="Mol. Biol. Evol.">
        <title>Comparative Genomics of Early-Diverging Mushroom-Forming Fungi Provides Insights into the Origins of Lignocellulose Decay Capabilities.</title>
        <authorList>
            <person name="Nagy L.G."/>
            <person name="Riley R."/>
            <person name="Tritt A."/>
            <person name="Adam C."/>
            <person name="Daum C."/>
            <person name="Floudas D."/>
            <person name="Sun H."/>
            <person name="Yadav J.S."/>
            <person name="Pangilinan J."/>
            <person name="Larsson K.H."/>
            <person name="Matsuura K."/>
            <person name="Barry K."/>
            <person name="Labutti K."/>
            <person name="Kuo R."/>
            <person name="Ohm R.A."/>
            <person name="Bhattacharya S.S."/>
            <person name="Shirouzu T."/>
            <person name="Yoshinaga Y."/>
            <person name="Martin F.M."/>
            <person name="Grigoriev I.V."/>
            <person name="Hibbett D.S."/>
        </authorList>
    </citation>
    <scope>NUCLEOTIDE SEQUENCE [LARGE SCALE GENOMIC DNA]</scope>
    <source>
        <strain evidence="2 3">HHB10207 ss-3</strain>
    </source>
</reference>
<feature type="compositionally biased region" description="Low complexity" evidence="1">
    <location>
        <begin position="7"/>
        <end position="28"/>
    </location>
</feature>
<dbReference type="EMBL" id="KV428427">
    <property type="protein sequence ID" value="KZT31916.1"/>
    <property type="molecule type" value="Genomic_DNA"/>
</dbReference>
<evidence type="ECO:0000256" key="1">
    <source>
        <dbReference type="SAM" id="MobiDB-lite"/>
    </source>
</evidence>
<dbReference type="Proteomes" id="UP000076798">
    <property type="component" value="Unassembled WGS sequence"/>
</dbReference>